<evidence type="ECO:0000256" key="5">
    <source>
        <dbReference type="ARBA" id="ARBA00022801"/>
    </source>
</evidence>
<dbReference type="Pfam" id="PF17801">
    <property type="entry name" value="Melibiase_C"/>
    <property type="match status" value="1"/>
</dbReference>
<dbReference type="GO" id="GO:0004557">
    <property type="term" value="F:alpha-galactosidase activity"/>
    <property type="evidence" value="ECO:0007669"/>
    <property type="project" value="UniProtKB-EC"/>
</dbReference>
<reference evidence="11" key="1">
    <citation type="submission" date="2020-05" db="EMBL/GenBank/DDBJ databases">
        <title>Mycena genomes resolve the evolution of fungal bioluminescence.</title>
        <authorList>
            <person name="Tsai I.J."/>
        </authorList>
    </citation>
    <scope>NUCLEOTIDE SEQUENCE</scope>
    <source>
        <strain evidence="11">CCC161011</strain>
    </source>
</reference>
<dbReference type="EMBL" id="JACAZI010000012">
    <property type="protein sequence ID" value="KAF7347050.1"/>
    <property type="molecule type" value="Genomic_DNA"/>
</dbReference>
<evidence type="ECO:0000256" key="7">
    <source>
        <dbReference type="ARBA" id="ARBA00023295"/>
    </source>
</evidence>
<proteinExistence type="inferred from homology"/>
<evidence type="ECO:0000259" key="10">
    <source>
        <dbReference type="Pfam" id="PF17801"/>
    </source>
</evidence>
<sequence>MIYLILFSLILKAAAGGNGLAMTPQMGWNTWNSFGCDIDEDLILSSAQAIKDKNLTSFGYECKYRYVQRTTSDNTTGAPVADPVRFPNGLKHVADQIHSLGLKANLPGFIAGIYSDAGTFTCEGHFGSLGFEEIDAATYASWGMDYLKYDNCYNEGREGTPLISEERYANMSRALDATGRPILFSLCNWGVDGPWNWAPTIAHSWRISGDIMDNYDRFDDRCPCTSVIDCKLPGNNCAMTRIIDFAAPLSEKAGPGRWNDADMLEVGNGGMTFDEYGTMWAVIKSPLILGNDVRNMTAETLEIITNKAIIAVNQDPLGSTGIRVWKKTIPSGGDLQLWYGSLVNSTWVIAVMNTSPEDQSTNITFSEGATERTQTYELFDLWDKDDAGDWGKSLGTFSGSLPETTVKSHQTKVFRAVPVSAQTKKDVSEL</sequence>
<evidence type="ECO:0000256" key="6">
    <source>
        <dbReference type="ARBA" id="ARBA00023157"/>
    </source>
</evidence>
<dbReference type="InterPro" id="IPR017853">
    <property type="entry name" value="GH"/>
</dbReference>
<evidence type="ECO:0000256" key="3">
    <source>
        <dbReference type="ARBA" id="ARBA00012755"/>
    </source>
</evidence>
<dbReference type="InterPro" id="IPR013785">
    <property type="entry name" value="Aldolase_TIM"/>
</dbReference>
<protein>
    <recommendedName>
        <fullName evidence="3 8">Alpha-galactosidase</fullName>
        <ecNumber evidence="3 8">3.2.1.22</ecNumber>
    </recommendedName>
    <alternativeName>
        <fullName evidence="8">Melibiase</fullName>
    </alternativeName>
</protein>
<dbReference type="PANTHER" id="PTHR11452">
    <property type="entry name" value="ALPHA-GALACTOSIDASE/ALPHA-N-ACETYLGALACTOSAMINIDASE"/>
    <property type="match status" value="1"/>
</dbReference>
<dbReference type="EC" id="3.2.1.22" evidence="3 8"/>
<dbReference type="FunFam" id="3.20.20.70:FF:000202">
    <property type="entry name" value="Alpha-galactosidase"/>
    <property type="match status" value="1"/>
</dbReference>
<dbReference type="PANTHER" id="PTHR11452:SF75">
    <property type="entry name" value="ALPHA-GALACTOSIDASE MEL1"/>
    <property type="match status" value="1"/>
</dbReference>
<dbReference type="OrthoDB" id="5795902at2759"/>
<comment type="catalytic activity">
    <reaction evidence="1 8">
        <text>Hydrolysis of terminal, non-reducing alpha-D-galactose residues in alpha-D-galactosides, including galactose oligosaccharides, galactomannans and galactolipids.</text>
        <dbReference type="EC" id="3.2.1.22"/>
    </reaction>
</comment>
<evidence type="ECO:0000256" key="8">
    <source>
        <dbReference type="RuleBase" id="RU361168"/>
    </source>
</evidence>
<dbReference type="SUPFAM" id="SSF51011">
    <property type="entry name" value="Glycosyl hydrolase domain"/>
    <property type="match status" value="1"/>
</dbReference>
<evidence type="ECO:0000256" key="2">
    <source>
        <dbReference type="ARBA" id="ARBA00009743"/>
    </source>
</evidence>
<keyword evidence="12" id="KW-1185">Reference proteome</keyword>
<evidence type="ECO:0000313" key="11">
    <source>
        <dbReference type="EMBL" id="KAF7347050.1"/>
    </source>
</evidence>
<evidence type="ECO:0000256" key="1">
    <source>
        <dbReference type="ARBA" id="ARBA00001255"/>
    </source>
</evidence>
<name>A0A8H7CR26_9AGAR</name>
<dbReference type="Gene3D" id="3.20.20.70">
    <property type="entry name" value="Aldolase class I"/>
    <property type="match status" value="1"/>
</dbReference>
<gene>
    <name evidence="11" type="ORF">MVEN_01458800</name>
</gene>
<evidence type="ECO:0000313" key="12">
    <source>
        <dbReference type="Proteomes" id="UP000620124"/>
    </source>
</evidence>
<dbReference type="InterPro" id="IPR002241">
    <property type="entry name" value="Glyco_hydro_27"/>
</dbReference>
<feature type="domain" description="Alpha galactosidase C-terminal" evidence="10">
    <location>
        <begin position="333"/>
        <end position="415"/>
    </location>
</feature>
<dbReference type="InterPro" id="IPR013780">
    <property type="entry name" value="Glyco_hydro_b"/>
</dbReference>
<dbReference type="InterPro" id="IPR041233">
    <property type="entry name" value="Melibiase_C"/>
</dbReference>
<dbReference type="AlphaFoldDB" id="A0A8H7CR26"/>
<dbReference type="PRINTS" id="PR00740">
    <property type="entry name" value="GLHYDRLASE27"/>
</dbReference>
<keyword evidence="7 8" id="KW-0326">Glycosidase</keyword>
<evidence type="ECO:0000256" key="4">
    <source>
        <dbReference type="ARBA" id="ARBA00022729"/>
    </source>
</evidence>
<dbReference type="Proteomes" id="UP000620124">
    <property type="component" value="Unassembled WGS sequence"/>
</dbReference>
<feature type="signal peptide" evidence="9">
    <location>
        <begin position="1"/>
        <end position="15"/>
    </location>
</feature>
<dbReference type="SUPFAM" id="SSF51445">
    <property type="entry name" value="(Trans)glycosidases"/>
    <property type="match status" value="1"/>
</dbReference>
<dbReference type="CDD" id="cd14792">
    <property type="entry name" value="GH27"/>
    <property type="match status" value="1"/>
</dbReference>
<keyword evidence="6 8" id="KW-1015">Disulfide bond</keyword>
<keyword evidence="5 8" id="KW-0378">Hydrolase</keyword>
<accession>A0A8H7CR26</accession>
<evidence type="ECO:0000256" key="9">
    <source>
        <dbReference type="SAM" id="SignalP"/>
    </source>
</evidence>
<dbReference type="GO" id="GO:0005995">
    <property type="term" value="P:melibiose catabolic process"/>
    <property type="evidence" value="ECO:0007669"/>
    <property type="project" value="UniProtKB-ARBA"/>
</dbReference>
<keyword evidence="4 9" id="KW-0732">Signal</keyword>
<feature type="chain" id="PRO_5034107298" description="Alpha-galactosidase" evidence="9">
    <location>
        <begin position="16"/>
        <end position="430"/>
    </location>
</feature>
<dbReference type="Gene3D" id="2.60.40.1180">
    <property type="entry name" value="Golgi alpha-mannosidase II"/>
    <property type="match status" value="1"/>
</dbReference>
<comment type="caution">
    <text evidence="11">The sequence shown here is derived from an EMBL/GenBank/DDBJ whole genome shotgun (WGS) entry which is preliminary data.</text>
</comment>
<comment type="similarity">
    <text evidence="2 8">Belongs to the glycosyl hydrolase 27 family.</text>
</comment>
<organism evidence="11 12">
    <name type="scientific">Mycena venus</name>
    <dbReference type="NCBI Taxonomy" id="2733690"/>
    <lineage>
        <taxon>Eukaryota</taxon>
        <taxon>Fungi</taxon>
        <taxon>Dikarya</taxon>
        <taxon>Basidiomycota</taxon>
        <taxon>Agaricomycotina</taxon>
        <taxon>Agaricomycetes</taxon>
        <taxon>Agaricomycetidae</taxon>
        <taxon>Agaricales</taxon>
        <taxon>Marasmiineae</taxon>
        <taxon>Mycenaceae</taxon>
        <taxon>Mycena</taxon>
    </lineage>
</organism>
<dbReference type="Pfam" id="PF16499">
    <property type="entry name" value="Melibiase_2"/>
    <property type="match status" value="1"/>
</dbReference>